<dbReference type="AlphaFoldDB" id="A0A0A9C2I6"/>
<dbReference type="EMBL" id="GBRH01232138">
    <property type="protein sequence ID" value="JAD65757.1"/>
    <property type="molecule type" value="Transcribed_RNA"/>
</dbReference>
<sequence length="90" mass="9740">MLLRPPPSLPRAQPVSPISDVRSSAVIRRSLMRRSGRCSTSALPLPGSRTCQRFASARPQLERGLNFGKVVCTLCQILMPVLAVAGLQGR</sequence>
<organism evidence="2">
    <name type="scientific">Arundo donax</name>
    <name type="common">Giant reed</name>
    <name type="synonym">Donax arundinaceus</name>
    <dbReference type="NCBI Taxonomy" id="35708"/>
    <lineage>
        <taxon>Eukaryota</taxon>
        <taxon>Viridiplantae</taxon>
        <taxon>Streptophyta</taxon>
        <taxon>Embryophyta</taxon>
        <taxon>Tracheophyta</taxon>
        <taxon>Spermatophyta</taxon>
        <taxon>Magnoliopsida</taxon>
        <taxon>Liliopsida</taxon>
        <taxon>Poales</taxon>
        <taxon>Poaceae</taxon>
        <taxon>PACMAD clade</taxon>
        <taxon>Arundinoideae</taxon>
        <taxon>Arundineae</taxon>
        <taxon>Arundo</taxon>
    </lineage>
</organism>
<reference evidence="2" key="1">
    <citation type="submission" date="2014-09" db="EMBL/GenBank/DDBJ databases">
        <authorList>
            <person name="Magalhaes I.L.F."/>
            <person name="Oliveira U."/>
            <person name="Santos F.R."/>
            <person name="Vidigal T.H.D.A."/>
            <person name="Brescovit A.D."/>
            <person name="Santos A.J."/>
        </authorList>
    </citation>
    <scope>NUCLEOTIDE SEQUENCE</scope>
    <source>
        <tissue evidence="2">Shoot tissue taken approximately 20 cm above the soil surface</tissue>
    </source>
</reference>
<accession>A0A0A9C2I6</accession>
<name>A0A0A9C2I6_ARUDO</name>
<feature type="region of interest" description="Disordered" evidence="1">
    <location>
        <begin position="1"/>
        <end position="21"/>
    </location>
</feature>
<evidence type="ECO:0000313" key="2">
    <source>
        <dbReference type="EMBL" id="JAD65757.1"/>
    </source>
</evidence>
<protein>
    <submittedName>
        <fullName evidence="2">Uncharacterized protein</fullName>
    </submittedName>
</protein>
<proteinExistence type="predicted"/>
<evidence type="ECO:0000256" key="1">
    <source>
        <dbReference type="SAM" id="MobiDB-lite"/>
    </source>
</evidence>
<reference evidence="2" key="2">
    <citation type="journal article" date="2015" name="Data Brief">
        <title>Shoot transcriptome of the giant reed, Arundo donax.</title>
        <authorList>
            <person name="Barrero R.A."/>
            <person name="Guerrero F.D."/>
            <person name="Moolhuijzen P."/>
            <person name="Goolsby J.A."/>
            <person name="Tidwell J."/>
            <person name="Bellgard S.E."/>
            <person name="Bellgard M.I."/>
        </authorList>
    </citation>
    <scope>NUCLEOTIDE SEQUENCE</scope>
    <source>
        <tissue evidence="2">Shoot tissue taken approximately 20 cm above the soil surface</tissue>
    </source>
</reference>